<proteinExistence type="predicted"/>
<dbReference type="Gene3D" id="3.40.50.1470">
    <property type="entry name" value="Peptidyl-tRNA hydrolase"/>
    <property type="match status" value="1"/>
</dbReference>
<sequence length="228" mass="25297">MQVGFEMINHKGFQWTQFITKQSLDKADPLVAYYKLSLNRVVVFHGDMSLPCGVLRLHHKEGHGSHNEHVAFSDVNGGRHLPRAHSHHHLHVGTLTTLNQSGWGSCVLSPRIPSSSLIVPYCLPQRPRVTSPPISMATRHITVDSNAPLRGLTLRRITKPSHANEQDRLLPLLFNPNQKARLLCLIWELNQWPHIDVTAGCPRPVHPVASAARAGTCECAWAADLEGG</sequence>
<evidence type="ECO:0000313" key="2">
    <source>
        <dbReference type="Proteomes" id="UP000288805"/>
    </source>
</evidence>
<dbReference type="AlphaFoldDB" id="A0A438FIX7"/>
<dbReference type="SUPFAM" id="SSF53178">
    <property type="entry name" value="Peptidyl-tRNA hydrolase-like"/>
    <property type="match status" value="1"/>
</dbReference>
<name>A0A438FIX7_VITVI</name>
<dbReference type="EMBL" id="QGNW01000873">
    <property type="protein sequence ID" value="RVW59938.1"/>
    <property type="molecule type" value="Genomic_DNA"/>
</dbReference>
<dbReference type="GO" id="GO:0004045">
    <property type="term" value="F:peptidyl-tRNA hydrolase activity"/>
    <property type="evidence" value="ECO:0007669"/>
    <property type="project" value="InterPro"/>
</dbReference>
<reference evidence="1 2" key="1">
    <citation type="journal article" date="2018" name="PLoS Genet.">
        <title>Population sequencing reveals clonal diversity and ancestral inbreeding in the grapevine cultivar Chardonnay.</title>
        <authorList>
            <person name="Roach M.J."/>
            <person name="Johnson D.L."/>
            <person name="Bohlmann J."/>
            <person name="van Vuuren H.J."/>
            <person name="Jones S.J."/>
            <person name="Pretorius I.S."/>
            <person name="Schmidt S.A."/>
            <person name="Borneman A.R."/>
        </authorList>
    </citation>
    <scope>NUCLEOTIDE SEQUENCE [LARGE SCALE GENOMIC DNA]</scope>
    <source>
        <strain evidence="2">cv. Chardonnay</strain>
        <tissue evidence="1">Leaf</tissue>
    </source>
</reference>
<evidence type="ECO:0000313" key="1">
    <source>
        <dbReference type="EMBL" id="RVW59938.1"/>
    </source>
</evidence>
<keyword evidence="1" id="KW-0378">Hydrolase</keyword>
<organism evidence="1 2">
    <name type="scientific">Vitis vinifera</name>
    <name type="common">Grape</name>
    <dbReference type="NCBI Taxonomy" id="29760"/>
    <lineage>
        <taxon>Eukaryota</taxon>
        <taxon>Viridiplantae</taxon>
        <taxon>Streptophyta</taxon>
        <taxon>Embryophyta</taxon>
        <taxon>Tracheophyta</taxon>
        <taxon>Spermatophyta</taxon>
        <taxon>Magnoliopsida</taxon>
        <taxon>eudicotyledons</taxon>
        <taxon>Gunneridae</taxon>
        <taxon>Pentapetalae</taxon>
        <taxon>rosids</taxon>
        <taxon>Vitales</taxon>
        <taxon>Vitaceae</taxon>
        <taxon>Viteae</taxon>
        <taxon>Vitis</taxon>
    </lineage>
</organism>
<accession>A0A438FIX7</accession>
<dbReference type="Proteomes" id="UP000288805">
    <property type="component" value="Unassembled WGS sequence"/>
</dbReference>
<gene>
    <name evidence="1" type="primary">VvCHDh000018_3</name>
    <name evidence="1" type="ORF">CK203_086931</name>
</gene>
<comment type="caution">
    <text evidence="1">The sequence shown here is derived from an EMBL/GenBank/DDBJ whole genome shotgun (WGS) entry which is preliminary data.</text>
</comment>
<protein>
    <submittedName>
        <fullName evidence="1">Peptidyl-tRNA hydrolase, mitochondrial</fullName>
    </submittedName>
</protein>
<dbReference type="InterPro" id="IPR036416">
    <property type="entry name" value="Pept_tRNA_hydro_sf"/>
</dbReference>